<organism evidence="1 2">
    <name type="scientific">Rodentibacter caecimuris</name>
    <dbReference type="NCBI Taxonomy" id="1796644"/>
    <lineage>
        <taxon>Bacteria</taxon>
        <taxon>Pseudomonadati</taxon>
        <taxon>Pseudomonadota</taxon>
        <taxon>Gammaproteobacteria</taxon>
        <taxon>Pasteurellales</taxon>
        <taxon>Pasteurellaceae</taxon>
        <taxon>Rodentibacter</taxon>
    </lineage>
</organism>
<dbReference type="EMBL" id="MLAE01000017">
    <property type="protein sequence ID" value="OOF78976.1"/>
    <property type="molecule type" value="Genomic_DNA"/>
</dbReference>
<sequence length="106" mass="12490">MLPQTRLAQLAEMEKILNETNEFLTEAETFLAKWQAFLPKMQRLEHYYFEGNWREDFEAYEKGEIPNSQPCGVLSEDLIFNASAEQQSLAIDYLKVITEILDQRNR</sequence>
<comment type="caution">
    <text evidence="1">The sequence shown here is derived from an EMBL/GenBank/DDBJ whole genome shotgun (WGS) entry which is preliminary data.</text>
</comment>
<gene>
    <name evidence="1" type="ORF">BKG96_04610</name>
</gene>
<evidence type="ECO:0000313" key="2">
    <source>
        <dbReference type="Proteomes" id="UP000189114"/>
    </source>
</evidence>
<dbReference type="AlphaFoldDB" id="A0A1V3KMV6"/>
<dbReference type="InterPro" id="IPR025384">
    <property type="entry name" value="DUF4298"/>
</dbReference>
<dbReference type="Proteomes" id="UP000189114">
    <property type="component" value="Unassembled WGS sequence"/>
</dbReference>
<name>A0A1V3KMV6_9PAST</name>
<reference evidence="2" key="1">
    <citation type="submission" date="2016-10" db="EMBL/GenBank/DDBJ databases">
        <title>Rodentibacter gen. nov. and new species.</title>
        <authorList>
            <person name="Christensen H."/>
        </authorList>
    </citation>
    <scope>NUCLEOTIDE SEQUENCE [LARGE SCALE GENOMIC DNA]</scope>
    <source>
        <strain evidence="2">Ppn152</strain>
    </source>
</reference>
<accession>A0A1V3KMV6</accession>
<dbReference type="RefSeq" id="WP_077586535.1">
    <property type="nucleotide sequence ID" value="NZ_MLAE01000017.1"/>
</dbReference>
<dbReference type="Pfam" id="PF14131">
    <property type="entry name" value="DUF4298"/>
    <property type="match status" value="1"/>
</dbReference>
<evidence type="ECO:0008006" key="3">
    <source>
        <dbReference type="Google" id="ProtNLM"/>
    </source>
</evidence>
<protein>
    <recommendedName>
        <fullName evidence="3">DUF4298 domain-containing protein</fullName>
    </recommendedName>
</protein>
<proteinExistence type="predicted"/>
<evidence type="ECO:0000313" key="1">
    <source>
        <dbReference type="EMBL" id="OOF78976.1"/>
    </source>
</evidence>